<dbReference type="InterPro" id="IPR010101">
    <property type="entry name" value="B12_transptr_BtuB"/>
</dbReference>
<proteinExistence type="inferred from homology"/>
<evidence type="ECO:0000259" key="15">
    <source>
        <dbReference type="Pfam" id="PF07715"/>
    </source>
</evidence>
<dbReference type="InterPro" id="IPR039426">
    <property type="entry name" value="TonB-dep_rcpt-like"/>
</dbReference>
<dbReference type="InterPro" id="IPR000531">
    <property type="entry name" value="Beta-barrel_TonB"/>
</dbReference>
<dbReference type="Gene3D" id="2.170.130.10">
    <property type="entry name" value="TonB-dependent receptor, plug domain"/>
    <property type="match status" value="1"/>
</dbReference>
<dbReference type="Pfam" id="PF00593">
    <property type="entry name" value="TonB_dep_Rec_b-barrel"/>
    <property type="match status" value="1"/>
</dbReference>
<dbReference type="InterPro" id="IPR036942">
    <property type="entry name" value="Beta-barrel_TonB_sf"/>
</dbReference>
<keyword evidence="10 11" id="KW-0998">Cell outer membrane</keyword>
<evidence type="ECO:0000256" key="7">
    <source>
        <dbReference type="ARBA" id="ARBA00023077"/>
    </source>
</evidence>
<dbReference type="PANTHER" id="PTHR30069">
    <property type="entry name" value="TONB-DEPENDENT OUTER MEMBRANE RECEPTOR"/>
    <property type="match status" value="1"/>
</dbReference>
<evidence type="ECO:0000256" key="2">
    <source>
        <dbReference type="ARBA" id="ARBA00022448"/>
    </source>
</evidence>
<dbReference type="GO" id="GO:0009279">
    <property type="term" value="C:cell outer membrane"/>
    <property type="evidence" value="ECO:0007669"/>
    <property type="project" value="UniProtKB-SubCell"/>
</dbReference>
<dbReference type="Gene3D" id="2.40.170.20">
    <property type="entry name" value="TonB-dependent receptor, beta-barrel domain"/>
    <property type="match status" value="1"/>
</dbReference>
<evidence type="ECO:0000256" key="5">
    <source>
        <dbReference type="ARBA" id="ARBA00022729"/>
    </source>
</evidence>
<keyword evidence="16" id="KW-0675">Receptor</keyword>
<dbReference type="SUPFAM" id="SSF56935">
    <property type="entry name" value="Porins"/>
    <property type="match status" value="1"/>
</dbReference>
<evidence type="ECO:0000256" key="8">
    <source>
        <dbReference type="ARBA" id="ARBA00023114"/>
    </source>
</evidence>
<organism evidence="16 17">
    <name type="scientific">Pseudoxanthomonas helianthi</name>
    <dbReference type="NCBI Taxonomy" id="1453541"/>
    <lineage>
        <taxon>Bacteria</taxon>
        <taxon>Pseudomonadati</taxon>
        <taxon>Pseudomonadota</taxon>
        <taxon>Gammaproteobacteria</taxon>
        <taxon>Lysobacterales</taxon>
        <taxon>Lysobacteraceae</taxon>
        <taxon>Pseudoxanthomonas</taxon>
    </lineage>
</organism>
<keyword evidence="7 12" id="KW-0798">TonB box</keyword>
<evidence type="ECO:0000259" key="14">
    <source>
        <dbReference type="Pfam" id="PF00593"/>
    </source>
</evidence>
<name>A0A941ATN1_9GAMM</name>
<dbReference type="NCBIfam" id="TIGR01779">
    <property type="entry name" value="TonB-B12"/>
    <property type="match status" value="1"/>
</dbReference>
<dbReference type="CDD" id="cd01347">
    <property type="entry name" value="ligand_gated_channel"/>
    <property type="match status" value="1"/>
</dbReference>
<dbReference type="PANTHER" id="PTHR30069:SF53">
    <property type="entry name" value="COLICIN I RECEPTOR-RELATED"/>
    <property type="match status" value="1"/>
</dbReference>
<keyword evidence="4 11" id="KW-0812">Transmembrane</keyword>
<keyword evidence="9 11" id="KW-0472">Membrane</keyword>
<feature type="signal peptide" evidence="13">
    <location>
        <begin position="1"/>
        <end position="24"/>
    </location>
</feature>
<dbReference type="GO" id="GO:0015420">
    <property type="term" value="F:ABC-type vitamin B12 transporter activity"/>
    <property type="evidence" value="ECO:0007669"/>
    <property type="project" value="InterPro"/>
</dbReference>
<dbReference type="InterPro" id="IPR037066">
    <property type="entry name" value="Plug_dom_sf"/>
</dbReference>
<feature type="chain" id="PRO_5037531274" evidence="13">
    <location>
        <begin position="25"/>
        <end position="625"/>
    </location>
</feature>
<dbReference type="GO" id="GO:0015288">
    <property type="term" value="F:porin activity"/>
    <property type="evidence" value="ECO:0007669"/>
    <property type="project" value="UniProtKB-KW"/>
</dbReference>
<dbReference type="RefSeq" id="WP_210535976.1">
    <property type="nucleotide sequence ID" value="NZ_JAGKTC010000001.1"/>
</dbReference>
<dbReference type="GO" id="GO:0046930">
    <property type="term" value="C:pore complex"/>
    <property type="evidence" value="ECO:0007669"/>
    <property type="project" value="UniProtKB-KW"/>
</dbReference>
<evidence type="ECO:0000313" key="16">
    <source>
        <dbReference type="EMBL" id="MBP3984195.1"/>
    </source>
</evidence>
<reference evidence="16" key="2">
    <citation type="submission" date="2021-03" db="EMBL/GenBank/DDBJ databases">
        <authorList>
            <person name="Cao W."/>
        </authorList>
    </citation>
    <scope>NUCLEOTIDE SEQUENCE</scope>
    <source>
        <strain evidence="16">110414</strain>
    </source>
</reference>
<dbReference type="PROSITE" id="PS52016">
    <property type="entry name" value="TONB_DEPENDENT_REC_3"/>
    <property type="match status" value="1"/>
</dbReference>
<dbReference type="AlphaFoldDB" id="A0A941ATN1"/>
<evidence type="ECO:0000256" key="6">
    <source>
        <dbReference type="ARBA" id="ARBA00023065"/>
    </source>
</evidence>
<accession>A0A941ATN1</accession>
<keyword evidence="6" id="KW-0406">Ion transport</keyword>
<evidence type="ECO:0000256" key="13">
    <source>
        <dbReference type="SAM" id="SignalP"/>
    </source>
</evidence>
<dbReference type="InterPro" id="IPR012910">
    <property type="entry name" value="Plug_dom"/>
</dbReference>
<evidence type="ECO:0000256" key="3">
    <source>
        <dbReference type="ARBA" id="ARBA00022452"/>
    </source>
</evidence>
<evidence type="ECO:0000256" key="12">
    <source>
        <dbReference type="RuleBase" id="RU003357"/>
    </source>
</evidence>
<feature type="domain" description="TonB-dependent receptor plug" evidence="15">
    <location>
        <begin position="50"/>
        <end position="155"/>
    </location>
</feature>
<dbReference type="Pfam" id="PF07715">
    <property type="entry name" value="Plug"/>
    <property type="match status" value="1"/>
</dbReference>
<evidence type="ECO:0000256" key="10">
    <source>
        <dbReference type="ARBA" id="ARBA00023237"/>
    </source>
</evidence>
<dbReference type="GO" id="GO:0006811">
    <property type="term" value="P:monoatomic ion transport"/>
    <property type="evidence" value="ECO:0007669"/>
    <property type="project" value="UniProtKB-KW"/>
</dbReference>
<feature type="domain" description="TonB-dependent receptor-like beta-barrel" evidence="14">
    <location>
        <begin position="201"/>
        <end position="598"/>
    </location>
</feature>
<evidence type="ECO:0000256" key="4">
    <source>
        <dbReference type="ARBA" id="ARBA00022692"/>
    </source>
</evidence>
<keyword evidence="2 11" id="KW-0813">Transport</keyword>
<comment type="caution">
    <text evidence="16">The sequence shown here is derived from an EMBL/GenBank/DDBJ whole genome shotgun (WGS) entry which is preliminary data.</text>
</comment>
<reference evidence="16" key="1">
    <citation type="journal article" date="2016" name="Int. J. Syst. Evol. Microbiol.">
        <title>Pseudoxanthomonas helianthi sp. nov., isolated from roots of Jerusalem artichoke (Helianthus tuberosus).</title>
        <authorList>
            <person name="Kittiwongwattana C."/>
            <person name="Thawai C."/>
        </authorList>
    </citation>
    <scope>NUCLEOTIDE SEQUENCE</scope>
    <source>
        <strain evidence="16">110414</strain>
    </source>
</reference>
<evidence type="ECO:0000313" key="17">
    <source>
        <dbReference type="Proteomes" id="UP000673447"/>
    </source>
</evidence>
<keyword evidence="5 13" id="KW-0732">Signal</keyword>
<keyword evidence="3 11" id="KW-1134">Transmembrane beta strand</keyword>
<keyword evidence="17" id="KW-1185">Reference proteome</keyword>
<protein>
    <submittedName>
        <fullName evidence="16">TonB-dependent vitamin B12 receptor</fullName>
    </submittedName>
</protein>
<comment type="subcellular location">
    <subcellularLocation>
        <location evidence="1 11">Cell outer membrane</location>
        <topology evidence="1 11">Multi-pass membrane protein</topology>
    </subcellularLocation>
</comment>
<evidence type="ECO:0000256" key="9">
    <source>
        <dbReference type="ARBA" id="ARBA00023136"/>
    </source>
</evidence>
<gene>
    <name evidence="16" type="primary">btuB</name>
    <name evidence="16" type="ORF">J5837_07120</name>
</gene>
<dbReference type="EMBL" id="JAGKTC010000001">
    <property type="protein sequence ID" value="MBP3984195.1"/>
    <property type="molecule type" value="Genomic_DNA"/>
</dbReference>
<evidence type="ECO:0000256" key="1">
    <source>
        <dbReference type="ARBA" id="ARBA00004571"/>
    </source>
</evidence>
<dbReference type="Proteomes" id="UP000673447">
    <property type="component" value="Unassembled WGS sequence"/>
</dbReference>
<keyword evidence="8" id="KW-0626">Porin</keyword>
<evidence type="ECO:0000256" key="11">
    <source>
        <dbReference type="PROSITE-ProRule" id="PRU01360"/>
    </source>
</evidence>
<sequence length="625" mass="68447">MFLRSPLFPTALAAAIVLALPVHAFAQSAGDATDLDDVVVTGTRTAVSVEDSLVPAQVIDRAEIERSQATSLVQLLNGRAGITLSNQGGLGKISGLNLRGAEADHVLVLIDGVRIGSATAGLPALQDLPVEQIERIEIVRGPRSSLYGSEAIGGVVQIFTRRGGKGLSRHFKLGGGSHDLREVAGGFAWHGERGWLGADGAYQSTDGINACRGRGPDPSIPFDFGAGCFTDEPDRDGYRNVSLNVRGGYRFTDALSAEANFLDAQGDNEFDGSWTNRSKVRQQVFGGKLAFAPSDKFNLALTVGRNRDDSDDYHDQAHASFFGTRRDQAALQGDYAFAEGQLLSVGADWQRDEIDSDTDFDQTRRDNKAAFVEYQGSFGAHRVQASLRRDDNDQFGEHTTGSAGYGYSFANGLKLTASYATGFKAPSFNDLYYPFFGNPDLKPEASKSLNLGVAQYRDGWNWTFNVYETRVEDLIAYDSLIFLPNNIDKARIRGAELTVATTLWGWDVSTQLSRTDPRNDGDGFNHDNLLPRRPQNSARIDLDRAFGKFRIGATGFGASHRYDEVANLTRLAGYGTLDLRAEFAINDEWSVQAQARNVFDREYETVAWYNQPGREYGLTLRYSAK</sequence>
<comment type="similarity">
    <text evidence="11 12">Belongs to the TonB-dependent receptor family.</text>
</comment>